<gene>
    <name evidence="2" type="ORF">KV203_05475</name>
</gene>
<protein>
    <submittedName>
        <fullName evidence="2">Uncharacterized protein</fullName>
    </submittedName>
</protein>
<evidence type="ECO:0000313" key="2">
    <source>
        <dbReference type="EMBL" id="QXQ14832.1"/>
    </source>
</evidence>
<accession>A0ABX8SCC5</accession>
<dbReference type="Proteomes" id="UP000887023">
    <property type="component" value="Chromosome"/>
</dbReference>
<proteinExistence type="predicted"/>
<keyword evidence="1" id="KW-0472">Membrane</keyword>
<dbReference type="EMBL" id="CP079105">
    <property type="protein sequence ID" value="QXQ14832.1"/>
    <property type="molecule type" value="Genomic_DNA"/>
</dbReference>
<name>A0ABX8SCC5_9ACTN</name>
<feature type="transmembrane region" description="Helical" evidence="1">
    <location>
        <begin position="49"/>
        <end position="69"/>
    </location>
</feature>
<organism evidence="2 3">
    <name type="scientific">Skermania pinensis</name>
    <dbReference type="NCBI Taxonomy" id="39122"/>
    <lineage>
        <taxon>Bacteria</taxon>
        <taxon>Bacillati</taxon>
        <taxon>Actinomycetota</taxon>
        <taxon>Actinomycetes</taxon>
        <taxon>Mycobacteriales</taxon>
        <taxon>Gordoniaceae</taxon>
        <taxon>Skermania</taxon>
    </lineage>
</organism>
<keyword evidence="1" id="KW-0812">Transmembrane</keyword>
<keyword evidence="1" id="KW-1133">Transmembrane helix</keyword>
<sequence length="141" mass="14536">MRVGSLLDGESIRPYQAAVYSAYIVAGAQALITGTAPGAVERALGTQFAIAWACLLVVCPVLTLAGAIARTSLPGLWLQVAGDGGASFAGLAYSVAVWQASWSERATFAAWVGVALAVCSAGMCLHTIRQIRAILREAARG</sequence>
<dbReference type="RefSeq" id="WP_157079980.1">
    <property type="nucleotide sequence ID" value="NZ_CBCRUZ010000014.1"/>
</dbReference>
<feature type="transmembrane region" description="Helical" evidence="1">
    <location>
        <begin position="108"/>
        <end position="128"/>
    </location>
</feature>
<keyword evidence="3" id="KW-1185">Reference proteome</keyword>
<evidence type="ECO:0000256" key="1">
    <source>
        <dbReference type="SAM" id="Phobius"/>
    </source>
</evidence>
<reference evidence="2" key="1">
    <citation type="submission" date="2021-07" db="EMBL/GenBank/DDBJ databases">
        <title>Candidatus Kaistella beijingensis sp. nov. isolated from a municipal wastewater treatment plant is involved in sludge foaming.</title>
        <authorList>
            <person name="Song Y."/>
            <person name="Liu S.-J."/>
        </authorList>
    </citation>
    <scope>NUCLEOTIDE SEQUENCE</scope>
    <source>
        <strain evidence="2">DSM 43998</strain>
    </source>
</reference>
<feature type="transmembrane region" description="Helical" evidence="1">
    <location>
        <begin position="76"/>
        <end position="96"/>
    </location>
</feature>
<evidence type="ECO:0000313" key="3">
    <source>
        <dbReference type="Proteomes" id="UP000887023"/>
    </source>
</evidence>